<dbReference type="Pfam" id="PF00097">
    <property type="entry name" value="zf-C3HC4"/>
    <property type="match status" value="1"/>
</dbReference>
<dbReference type="GO" id="GO:0005783">
    <property type="term" value="C:endoplasmic reticulum"/>
    <property type="evidence" value="ECO:0007669"/>
    <property type="project" value="InterPro"/>
</dbReference>
<evidence type="ECO:0000256" key="5">
    <source>
        <dbReference type="ARBA" id="ARBA00022679"/>
    </source>
</evidence>
<dbReference type="Proteomes" id="UP000238350">
    <property type="component" value="Unassembled WGS sequence"/>
</dbReference>
<feature type="compositionally biased region" description="Basic residues" evidence="12">
    <location>
        <begin position="110"/>
        <end position="119"/>
    </location>
</feature>
<dbReference type="SMART" id="SM00184">
    <property type="entry name" value="RING"/>
    <property type="match status" value="1"/>
</dbReference>
<dbReference type="OrthoDB" id="6270329at2759"/>
<keyword evidence="7 11" id="KW-0863">Zinc-finger</keyword>
<evidence type="ECO:0000313" key="14">
    <source>
        <dbReference type="EMBL" id="PRT56125.1"/>
    </source>
</evidence>
<evidence type="ECO:0000256" key="12">
    <source>
        <dbReference type="SAM" id="MobiDB-lite"/>
    </source>
</evidence>
<evidence type="ECO:0000256" key="7">
    <source>
        <dbReference type="ARBA" id="ARBA00022771"/>
    </source>
</evidence>
<keyword evidence="10" id="KW-0472">Membrane</keyword>
<comment type="caution">
    <text evidence="14">The sequence shown here is derived from an EMBL/GenBank/DDBJ whole genome shotgun (WGS) entry which is preliminary data.</text>
</comment>
<feature type="domain" description="RING-type" evidence="13">
    <location>
        <begin position="41"/>
        <end position="86"/>
    </location>
</feature>
<evidence type="ECO:0000259" key="13">
    <source>
        <dbReference type="PROSITE" id="PS50089"/>
    </source>
</evidence>
<dbReference type="InterPro" id="IPR001841">
    <property type="entry name" value="Znf_RING"/>
</dbReference>
<dbReference type="GO" id="GO:0061630">
    <property type="term" value="F:ubiquitin protein ligase activity"/>
    <property type="evidence" value="ECO:0007669"/>
    <property type="project" value="UniProtKB-EC"/>
</dbReference>
<evidence type="ECO:0000256" key="8">
    <source>
        <dbReference type="ARBA" id="ARBA00022786"/>
    </source>
</evidence>
<dbReference type="EMBL" id="NDIQ01000022">
    <property type="protein sequence ID" value="PRT56125.1"/>
    <property type="molecule type" value="Genomic_DNA"/>
</dbReference>
<dbReference type="STRING" id="45607.A0A2T0FMC0"/>
<dbReference type="GeneID" id="36517493"/>
<dbReference type="PROSITE" id="PS50089">
    <property type="entry name" value="ZF_RING_2"/>
    <property type="match status" value="1"/>
</dbReference>
<keyword evidence="15" id="KW-1185">Reference proteome</keyword>
<dbReference type="InterPro" id="IPR018957">
    <property type="entry name" value="Znf_C3HC4_RING-type"/>
</dbReference>
<dbReference type="GO" id="GO:0008270">
    <property type="term" value="F:zinc ion binding"/>
    <property type="evidence" value="ECO:0007669"/>
    <property type="project" value="UniProtKB-KW"/>
</dbReference>
<evidence type="ECO:0000256" key="1">
    <source>
        <dbReference type="ARBA" id="ARBA00000900"/>
    </source>
</evidence>
<dbReference type="UniPathway" id="UPA00143"/>
<feature type="region of interest" description="Disordered" evidence="12">
    <location>
        <begin position="107"/>
        <end position="163"/>
    </location>
</feature>
<proteinExistence type="predicted"/>
<dbReference type="SUPFAM" id="SSF57850">
    <property type="entry name" value="RING/U-box"/>
    <property type="match status" value="1"/>
</dbReference>
<dbReference type="RefSeq" id="XP_024666070.1">
    <property type="nucleotide sequence ID" value="XM_024810302.1"/>
</dbReference>
<comment type="subcellular location">
    <subcellularLocation>
        <location evidence="2">Endomembrane system</location>
    </subcellularLocation>
</comment>
<dbReference type="InterPro" id="IPR045103">
    <property type="entry name" value="RNF5/RNF185-like"/>
</dbReference>
<evidence type="ECO:0000256" key="10">
    <source>
        <dbReference type="ARBA" id="ARBA00023136"/>
    </source>
</evidence>
<name>A0A2T0FMC0_9ASCO</name>
<dbReference type="PROSITE" id="PS00518">
    <property type="entry name" value="ZF_RING_1"/>
    <property type="match status" value="1"/>
</dbReference>
<evidence type="ECO:0000256" key="9">
    <source>
        <dbReference type="ARBA" id="ARBA00022833"/>
    </source>
</evidence>
<keyword evidence="8" id="KW-0833">Ubl conjugation pathway</keyword>
<feature type="compositionally biased region" description="Polar residues" evidence="12">
    <location>
        <begin position="132"/>
        <end position="141"/>
    </location>
</feature>
<dbReference type="PANTHER" id="PTHR12313">
    <property type="entry name" value="E3 UBIQUITIN-PROTEIN LIGASE RNF5-RELATED"/>
    <property type="match status" value="1"/>
</dbReference>
<evidence type="ECO:0000256" key="4">
    <source>
        <dbReference type="ARBA" id="ARBA00012483"/>
    </source>
</evidence>
<comment type="pathway">
    <text evidence="3">Protein modification; protein ubiquitination.</text>
</comment>
<dbReference type="AlphaFoldDB" id="A0A2T0FMC0"/>
<reference evidence="14 15" key="1">
    <citation type="submission" date="2017-04" db="EMBL/GenBank/DDBJ databases">
        <title>Genome sequencing of [Candida] sorbophila.</title>
        <authorList>
            <person name="Ahn J.O."/>
        </authorList>
    </citation>
    <scope>NUCLEOTIDE SEQUENCE [LARGE SCALE GENOMIC DNA]</scope>
    <source>
        <strain evidence="14 15">DS02</strain>
    </source>
</reference>
<organism evidence="14 15">
    <name type="scientific">Wickerhamiella sorbophila</name>
    <dbReference type="NCBI Taxonomy" id="45607"/>
    <lineage>
        <taxon>Eukaryota</taxon>
        <taxon>Fungi</taxon>
        <taxon>Dikarya</taxon>
        <taxon>Ascomycota</taxon>
        <taxon>Saccharomycotina</taxon>
        <taxon>Dipodascomycetes</taxon>
        <taxon>Dipodascales</taxon>
        <taxon>Trichomonascaceae</taxon>
        <taxon>Wickerhamiella</taxon>
    </lineage>
</organism>
<gene>
    <name evidence="14" type="ORF">B9G98_03745</name>
</gene>
<dbReference type="EC" id="2.3.2.27" evidence="4"/>
<keyword evidence="5" id="KW-0808">Transferase</keyword>
<dbReference type="InterPro" id="IPR013083">
    <property type="entry name" value="Znf_RING/FYVE/PHD"/>
</dbReference>
<dbReference type="Gene3D" id="3.30.40.10">
    <property type="entry name" value="Zinc/RING finger domain, C3HC4 (zinc finger)"/>
    <property type="match status" value="1"/>
</dbReference>
<accession>A0A2T0FMC0</accession>
<keyword evidence="9" id="KW-0862">Zinc</keyword>
<dbReference type="InterPro" id="IPR017907">
    <property type="entry name" value="Znf_RING_CS"/>
</dbReference>
<feature type="compositionally biased region" description="Basic and acidic residues" evidence="12">
    <location>
        <begin position="152"/>
        <end position="163"/>
    </location>
</feature>
<dbReference type="GO" id="GO:0016567">
    <property type="term" value="P:protein ubiquitination"/>
    <property type="evidence" value="ECO:0007669"/>
    <property type="project" value="UniProtKB-UniPathway"/>
</dbReference>
<keyword evidence="6" id="KW-0479">Metal-binding</keyword>
<dbReference type="GO" id="GO:0006511">
    <property type="term" value="P:ubiquitin-dependent protein catabolic process"/>
    <property type="evidence" value="ECO:0007669"/>
    <property type="project" value="InterPro"/>
</dbReference>
<sequence length="163" mass="18240">MHDADSFMEAKRKSPDDDILEIVDIADDEQPASAPLVNFKCPICMDTPDVLVVTECGHLYCENCVFHALRSARNSTKTSGQCSICRKTVKYSNVKYLEIRLAGQGSVKWKDKRPKNKREKKTDPDGRKNLSEEASTAQPESKQADPEVTEPGADRTESPEKRP</sequence>
<feature type="compositionally biased region" description="Basic and acidic residues" evidence="12">
    <location>
        <begin position="120"/>
        <end position="131"/>
    </location>
</feature>
<evidence type="ECO:0000256" key="2">
    <source>
        <dbReference type="ARBA" id="ARBA00004308"/>
    </source>
</evidence>
<evidence type="ECO:0000256" key="11">
    <source>
        <dbReference type="PROSITE-ProRule" id="PRU00175"/>
    </source>
</evidence>
<evidence type="ECO:0000256" key="6">
    <source>
        <dbReference type="ARBA" id="ARBA00022723"/>
    </source>
</evidence>
<evidence type="ECO:0000256" key="3">
    <source>
        <dbReference type="ARBA" id="ARBA00004906"/>
    </source>
</evidence>
<comment type="catalytic activity">
    <reaction evidence="1">
        <text>S-ubiquitinyl-[E2 ubiquitin-conjugating enzyme]-L-cysteine + [acceptor protein]-L-lysine = [E2 ubiquitin-conjugating enzyme]-L-cysteine + N(6)-ubiquitinyl-[acceptor protein]-L-lysine.</text>
        <dbReference type="EC" id="2.3.2.27"/>
    </reaction>
</comment>
<protein>
    <recommendedName>
        <fullName evidence="4">RING-type E3 ubiquitin transferase</fullName>
        <ecNumber evidence="4">2.3.2.27</ecNumber>
    </recommendedName>
</protein>
<evidence type="ECO:0000313" key="15">
    <source>
        <dbReference type="Proteomes" id="UP000238350"/>
    </source>
</evidence>